<evidence type="ECO:0000256" key="4">
    <source>
        <dbReference type="ARBA" id="ARBA00022691"/>
    </source>
</evidence>
<dbReference type="GO" id="GO:0000049">
    <property type="term" value="F:tRNA binding"/>
    <property type="evidence" value="ECO:0007669"/>
    <property type="project" value="TreeGrafter"/>
</dbReference>
<dbReference type="InterPro" id="IPR007356">
    <property type="entry name" value="tRNA_m1G_MeTrfase_euk"/>
</dbReference>
<evidence type="ECO:0000256" key="1">
    <source>
        <dbReference type="ARBA" id="ARBA00012797"/>
    </source>
</evidence>
<dbReference type="GO" id="GO:0052905">
    <property type="term" value="F:tRNA (guanosine(9)-N1)-methyltransferase activity"/>
    <property type="evidence" value="ECO:0007669"/>
    <property type="project" value="UniProtKB-EC"/>
</dbReference>
<dbReference type="EMBL" id="JADYXP020000007">
    <property type="protein sequence ID" value="KAL0119732.1"/>
    <property type="molecule type" value="Genomic_DNA"/>
</dbReference>
<sequence>MDNVNSTKDSTIEIVDELPEPSTNMSKRQQKKLQKKIKWLEQRSVKRLQERVKAREKRAYARANNLSSGPSRKLLKKCTMAASACKLTITIDLSFDELMIDKDIAKLTKQILRCYTLNRRAKAPMQFSLTSFTGKSRASMEKHNGYEHWDVSFYTESYINIYPKDKIIYLTSESNNVIDNLQHDCIYVIGGLVDHNAHKGMCHKLAVEAGVKHGRLPLDKFLQMKARKVLTVDHVFEILLRVSEGDTWQEAFLKVLPERKNALPIVQSENELRDTKTANVNNSVAIDIKNVALIDVNNTVTVLKGVCDKESSRSECNIDSKEILKSARLIAFAQSKDDALQDSKLVDVHNVISIDISNSVSIDVNNTVAIAKDVCINSDSKSECNVDLKEILNKNSCVT</sequence>
<feature type="region of interest" description="Disordered" evidence="6">
    <location>
        <begin position="1"/>
        <end position="29"/>
    </location>
</feature>
<dbReference type="AlphaFoldDB" id="A0AAW2FWS8"/>
<evidence type="ECO:0000256" key="2">
    <source>
        <dbReference type="ARBA" id="ARBA00022603"/>
    </source>
</evidence>
<evidence type="ECO:0000313" key="9">
    <source>
        <dbReference type="Proteomes" id="UP001430953"/>
    </source>
</evidence>
<reference evidence="8 9" key="1">
    <citation type="submission" date="2023-03" db="EMBL/GenBank/DDBJ databases">
        <title>High recombination rates correlate with genetic variation in Cardiocondyla obscurior ants.</title>
        <authorList>
            <person name="Errbii M."/>
        </authorList>
    </citation>
    <scope>NUCLEOTIDE SEQUENCE [LARGE SCALE GENOMIC DNA]</scope>
    <source>
        <strain evidence="8">Alpha-2009</strain>
        <tissue evidence="8">Whole body</tissue>
    </source>
</reference>
<dbReference type="Proteomes" id="UP001430953">
    <property type="component" value="Unassembled WGS sequence"/>
</dbReference>
<keyword evidence="4" id="KW-0949">S-adenosyl-L-methionine</keyword>
<organism evidence="8 9">
    <name type="scientific">Cardiocondyla obscurior</name>
    <dbReference type="NCBI Taxonomy" id="286306"/>
    <lineage>
        <taxon>Eukaryota</taxon>
        <taxon>Metazoa</taxon>
        <taxon>Ecdysozoa</taxon>
        <taxon>Arthropoda</taxon>
        <taxon>Hexapoda</taxon>
        <taxon>Insecta</taxon>
        <taxon>Pterygota</taxon>
        <taxon>Neoptera</taxon>
        <taxon>Endopterygota</taxon>
        <taxon>Hymenoptera</taxon>
        <taxon>Apocrita</taxon>
        <taxon>Aculeata</taxon>
        <taxon>Formicoidea</taxon>
        <taxon>Formicidae</taxon>
        <taxon>Myrmicinae</taxon>
        <taxon>Cardiocondyla</taxon>
    </lineage>
</organism>
<dbReference type="GO" id="GO:0005654">
    <property type="term" value="C:nucleoplasm"/>
    <property type="evidence" value="ECO:0007669"/>
    <property type="project" value="TreeGrafter"/>
</dbReference>
<dbReference type="PANTHER" id="PTHR13563:SF13">
    <property type="entry name" value="TRNA METHYLTRANSFERASE 10 HOMOLOG A"/>
    <property type="match status" value="1"/>
</dbReference>
<proteinExistence type="predicted"/>
<comment type="catalytic activity">
    <reaction evidence="5">
        <text>guanosine(9) in tRNA + S-adenosyl-L-methionine = N(1)-methylguanosine(9) in tRNA + S-adenosyl-L-homocysteine + H(+)</text>
        <dbReference type="Rhea" id="RHEA:43156"/>
        <dbReference type="Rhea" id="RHEA-COMP:10367"/>
        <dbReference type="Rhea" id="RHEA-COMP:10368"/>
        <dbReference type="ChEBI" id="CHEBI:15378"/>
        <dbReference type="ChEBI" id="CHEBI:57856"/>
        <dbReference type="ChEBI" id="CHEBI:59789"/>
        <dbReference type="ChEBI" id="CHEBI:73542"/>
        <dbReference type="ChEBI" id="CHEBI:74269"/>
        <dbReference type="EC" id="2.1.1.221"/>
    </reaction>
</comment>
<dbReference type="EC" id="2.1.1.221" evidence="1"/>
<keyword evidence="3" id="KW-0808">Transferase</keyword>
<gene>
    <name evidence="8" type="ORF">PUN28_007877</name>
</gene>
<dbReference type="FunFam" id="3.40.1280.30:FF:000001">
    <property type="entry name" value="tRNA methyltransferase 10 homolog A"/>
    <property type="match status" value="1"/>
</dbReference>
<evidence type="ECO:0000259" key="7">
    <source>
        <dbReference type="PROSITE" id="PS51675"/>
    </source>
</evidence>
<evidence type="ECO:0000256" key="6">
    <source>
        <dbReference type="SAM" id="MobiDB-lite"/>
    </source>
</evidence>
<dbReference type="InterPro" id="IPR038459">
    <property type="entry name" value="MT_TRM10-typ_sf"/>
</dbReference>
<name>A0AAW2FWS8_9HYME</name>
<keyword evidence="2" id="KW-0489">Methyltransferase</keyword>
<feature type="domain" description="SAM-dependent MTase TRM10-type" evidence="7">
    <location>
        <begin position="70"/>
        <end position="263"/>
    </location>
</feature>
<dbReference type="Gene3D" id="3.40.1280.30">
    <property type="match status" value="1"/>
</dbReference>
<protein>
    <recommendedName>
        <fullName evidence="1">tRNA (guanine(9)-N(1))-methyltransferase</fullName>
        <ecNumber evidence="1">2.1.1.221</ecNumber>
    </recommendedName>
</protein>
<dbReference type="PROSITE" id="PS51675">
    <property type="entry name" value="SAM_MT_TRM10"/>
    <property type="match status" value="1"/>
</dbReference>
<evidence type="ECO:0000256" key="5">
    <source>
        <dbReference type="ARBA" id="ARBA00048434"/>
    </source>
</evidence>
<dbReference type="CDD" id="cd18101">
    <property type="entry name" value="Trm10euk_A"/>
    <property type="match status" value="1"/>
</dbReference>
<keyword evidence="9" id="KW-1185">Reference proteome</keyword>
<dbReference type="PANTHER" id="PTHR13563">
    <property type="entry name" value="TRNA (GUANINE-9-) METHYLTRANSFERASE"/>
    <property type="match status" value="1"/>
</dbReference>
<dbReference type="GO" id="GO:0002939">
    <property type="term" value="P:tRNA N1-guanine methylation"/>
    <property type="evidence" value="ECO:0007669"/>
    <property type="project" value="TreeGrafter"/>
</dbReference>
<evidence type="ECO:0000313" key="8">
    <source>
        <dbReference type="EMBL" id="KAL0119732.1"/>
    </source>
</evidence>
<comment type="caution">
    <text evidence="8">The sequence shown here is derived from an EMBL/GenBank/DDBJ whole genome shotgun (WGS) entry which is preliminary data.</text>
</comment>
<dbReference type="InterPro" id="IPR028564">
    <property type="entry name" value="MT_TRM10-typ"/>
</dbReference>
<accession>A0AAW2FWS8</accession>
<evidence type="ECO:0000256" key="3">
    <source>
        <dbReference type="ARBA" id="ARBA00022679"/>
    </source>
</evidence>